<dbReference type="Pfam" id="PF22936">
    <property type="entry name" value="Pol_BBD"/>
    <property type="match status" value="1"/>
</dbReference>
<name>A0AAV0DBT8_9ASTE</name>
<organism evidence="2 3">
    <name type="scientific">Cuscuta epithymum</name>
    <dbReference type="NCBI Taxonomy" id="186058"/>
    <lineage>
        <taxon>Eukaryota</taxon>
        <taxon>Viridiplantae</taxon>
        <taxon>Streptophyta</taxon>
        <taxon>Embryophyta</taxon>
        <taxon>Tracheophyta</taxon>
        <taxon>Spermatophyta</taxon>
        <taxon>Magnoliopsida</taxon>
        <taxon>eudicotyledons</taxon>
        <taxon>Gunneridae</taxon>
        <taxon>Pentapetalae</taxon>
        <taxon>asterids</taxon>
        <taxon>lamiids</taxon>
        <taxon>Solanales</taxon>
        <taxon>Convolvulaceae</taxon>
        <taxon>Cuscuteae</taxon>
        <taxon>Cuscuta</taxon>
        <taxon>Cuscuta subgen. Cuscuta</taxon>
    </lineage>
</organism>
<evidence type="ECO:0000259" key="1">
    <source>
        <dbReference type="Pfam" id="PF22936"/>
    </source>
</evidence>
<keyword evidence="3" id="KW-1185">Reference proteome</keyword>
<protein>
    <recommendedName>
        <fullName evidence="1">Retrovirus-related Pol polyprotein from transposon TNT 1-94-like beta-barrel domain-containing protein</fullName>
    </recommendedName>
</protein>
<dbReference type="EMBL" id="CAMAPF010000083">
    <property type="protein sequence ID" value="CAH9094995.1"/>
    <property type="molecule type" value="Genomic_DNA"/>
</dbReference>
<dbReference type="Proteomes" id="UP001152523">
    <property type="component" value="Unassembled WGS sequence"/>
</dbReference>
<gene>
    <name evidence="2" type="ORF">CEPIT_LOCUS13092</name>
</gene>
<feature type="domain" description="Retrovirus-related Pol polyprotein from transposon TNT 1-94-like beta-barrel" evidence="1">
    <location>
        <begin position="67"/>
        <end position="136"/>
    </location>
</feature>
<dbReference type="SUPFAM" id="SSF57756">
    <property type="entry name" value="Retrovirus zinc finger-like domains"/>
    <property type="match status" value="1"/>
</dbReference>
<dbReference type="AlphaFoldDB" id="A0AAV0DBT8"/>
<dbReference type="InterPro" id="IPR054722">
    <property type="entry name" value="PolX-like_BBD"/>
</dbReference>
<sequence length="136" mass="14714">MQGPDQRTFSGQRRYSRRPFKPRCHICKNDGHFGGDCPERFVCSSSPSQAHLAEAFNVVSLKSADSYIDSGASSHMTATPSTLDQAVPYTGKDKVSVSNGATLPISSIGHSFIYPNLVLNDVLVVPQITKNLLSIS</sequence>
<comment type="caution">
    <text evidence="2">The sequence shown here is derived from an EMBL/GenBank/DDBJ whole genome shotgun (WGS) entry which is preliminary data.</text>
</comment>
<dbReference type="GO" id="GO:0008270">
    <property type="term" value="F:zinc ion binding"/>
    <property type="evidence" value="ECO:0007669"/>
    <property type="project" value="InterPro"/>
</dbReference>
<evidence type="ECO:0000313" key="2">
    <source>
        <dbReference type="EMBL" id="CAH9094995.1"/>
    </source>
</evidence>
<reference evidence="2" key="1">
    <citation type="submission" date="2022-07" db="EMBL/GenBank/DDBJ databases">
        <authorList>
            <person name="Macas J."/>
            <person name="Novak P."/>
            <person name="Neumann P."/>
        </authorList>
    </citation>
    <scope>NUCLEOTIDE SEQUENCE</scope>
</reference>
<proteinExistence type="predicted"/>
<dbReference type="GO" id="GO:0003676">
    <property type="term" value="F:nucleic acid binding"/>
    <property type="evidence" value="ECO:0007669"/>
    <property type="project" value="InterPro"/>
</dbReference>
<evidence type="ECO:0000313" key="3">
    <source>
        <dbReference type="Proteomes" id="UP001152523"/>
    </source>
</evidence>
<dbReference type="InterPro" id="IPR036875">
    <property type="entry name" value="Znf_CCHC_sf"/>
</dbReference>
<accession>A0AAV0DBT8</accession>